<proteinExistence type="predicted"/>
<name>A0A833SW92_PHYIN</name>
<feature type="domain" description="DDE-1" evidence="1">
    <location>
        <begin position="21"/>
        <end position="83"/>
    </location>
</feature>
<dbReference type="GO" id="GO:0004519">
    <property type="term" value="F:endonuclease activity"/>
    <property type="evidence" value="ECO:0007669"/>
    <property type="project" value="UniProtKB-KW"/>
</dbReference>
<evidence type="ECO:0000313" key="3">
    <source>
        <dbReference type="EMBL" id="KAF4134383.1"/>
    </source>
</evidence>
<dbReference type="AlphaFoldDB" id="A0A833SW92"/>
<dbReference type="EMBL" id="JAACNO010002299">
    <property type="protein sequence ID" value="KAF4134383.1"/>
    <property type="molecule type" value="Genomic_DNA"/>
</dbReference>
<dbReference type="EMBL" id="WSZM01000152">
    <property type="protein sequence ID" value="KAF4040138.1"/>
    <property type="molecule type" value="Genomic_DNA"/>
</dbReference>
<dbReference type="GO" id="GO:0003676">
    <property type="term" value="F:nucleic acid binding"/>
    <property type="evidence" value="ECO:0007669"/>
    <property type="project" value="InterPro"/>
</dbReference>
<dbReference type="InterPro" id="IPR004875">
    <property type="entry name" value="DDE_SF_endonuclease_dom"/>
</dbReference>
<keyword evidence="2" id="KW-0540">Nuclease</keyword>
<reference evidence="2" key="1">
    <citation type="submission" date="2020-04" db="EMBL/GenBank/DDBJ databases">
        <title>Hybrid Assembly of Korean Phytophthora infestans isolates.</title>
        <authorList>
            <person name="Prokchorchik M."/>
            <person name="Lee Y."/>
            <person name="Seo J."/>
            <person name="Cho J.-H."/>
            <person name="Park Y.-E."/>
            <person name="Jang D.-C."/>
            <person name="Im J.-S."/>
            <person name="Choi J.-G."/>
            <person name="Park H.-J."/>
            <person name="Lee G.-B."/>
            <person name="Lee Y.-G."/>
            <person name="Hong S.-Y."/>
            <person name="Cho K."/>
            <person name="Sohn K.H."/>
        </authorList>
    </citation>
    <scope>NUCLEOTIDE SEQUENCE</scope>
    <source>
        <strain evidence="2">KR_1_A1</strain>
        <strain evidence="3">KR_2_A2</strain>
    </source>
</reference>
<keyword evidence="2" id="KW-0378">Hydrolase</keyword>
<comment type="caution">
    <text evidence="2">The sequence shown here is derived from an EMBL/GenBank/DDBJ whole genome shotgun (WGS) entry which is preliminary data.</text>
</comment>
<evidence type="ECO:0000313" key="2">
    <source>
        <dbReference type="EMBL" id="KAF4040138.1"/>
    </source>
</evidence>
<organism evidence="2 4">
    <name type="scientific">Phytophthora infestans</name>
    <name type="common">Potato late blight agent</name>
    <name type="synonym">Botrytis infestans</name>
    <dbReference type="NCBI Taxonomy" id="4787"/>
    <lineage>
        <taxon>Eukaryota</taxon>
        <taxon>Sar</taxon>
        <taxon>Stramenopiles</taxon>
        <taxon>Oomycota</taxon>
        <taxon>Peronosporomycetes</taxon>
        <taxon>Peronosporales</taxon>
        <taxon>Peronosporaceae</taxon>
        <taxon>Phytophthora</taxon>
    </lineage>
</organism>
<dbReference type="Proteomes" id="UP000704712">
    <property type="component" value="Unassembled WGS sequence"/>
</dbReference>
<evidence type="ECO:0000313" key="4">
    <source>
        <dbReference type="Proteomes" id="UP000602510"/>
    </source>
</evidence>
<accession>A0A833SW92</accession>
<sequence length="132" mass="14936">MDSRVWLETFVEDSWGCYVSSTHPGPIALHVDNLKCHVNTEREKRLATWCMELVPLPKSTSVLQPLDVEVMGPFKQKLRAITLAFELGAIGPSGLLPLRECLLAIERMSALEKRKRLVERVPLRGMQLVKTL</sequence>
<keyword evidence="4" id="KW-1185">Reference proteome</keyword>
<evidence type="ECO:0000259" key="1">
    <source>
        <dbReference type="Pfam" id="PF03184"/>
    </source>
</evidence>
<keyword evidence="2" id="KW-0255">Endonuclease</keyword>
<gene>
    <name evidence="2" type="ORF">GN244_ATG07694</name>
    <name evidence="3" type="ORF">GN958_ATG16423</name>
</gene>
<dbReference type="Proteomes" id="UP000602510">
    <property type="component" value="Unassembled WGS sequence"/>
</dbReference>
<protein>
    <submittedName>
        <fullName evidence="2">DDE superfamily endonuclease</fullName>
    </submittedName>
</protein>
<dbReference type="Pfam" id="PF03184">
    <property type="entry name" value="DDE_1"/>
    <property type="match status" value="1"/>
</dbReference>